<dbReference type="CDD" id="cd02970">
    <property type="entry name" value="PRX_like2"/>
    <property type="match status" value="1"/>
</dbReference>
<dbReference type="PROSITE" id="PS51767">
    <property type="entry name" value="PEPTIDASE_A1"/>
    <property type="match status" value="1"/>
</dbReference>
<dbReference type="Pfam" id="PF13911">
    <property type="entry name" value="AhpC-TSA_2"/>
    <property type="match status" value="1"/>
</dbReference>
<comment type="similarity">
    <text evidence="1">Belongs to the peptidase A1 family.</text>
</comment>
<dbReference type="InterPro" id="IPR033121">
    <property type="entry name" value="PEPTIDASE_A1"/>
</dbReference>
<dbReference type="Gene3D" id="2.40.70.10">
    <property type="entry name" value="Acid Proteases"/>
    <property type="match status" value="1"/>
</dbReference>
<evidence type="ECO:0000259" key="3">
    <source>
        <dbReference type="PROSITE" id="PS51767"/>
    </source>
</evidence>
<gene>
    <name evidence="4" type="ORF">MCHLO_03037</name>
</gene>
<feature type="region of interest" description="Disordered" evidence="2">
    <location>
        <begin position="644"/>
        <end position="684"/>
    </location>
</feature>
<dbReference type="SUPFAM" id="SSF52833">
    <property type="entry name" value="Thioredoxin-like"/>
    <property type="match status" value="1"/>
</dbReference>
<dbReference type="PRINTS" id="PR00792">
    <property type="entry name" value="PEPSIN"/>
</dbReference>
<dbReference type="InterPro" id="IPR034164">
    <property type="entry name" value="Pepsin-like_dom"/>
</dbReference>
<dbReference type="PANTHER" id="PTHR28630">
    <property type="match status" value="1"/>
</dbReference>
<dbReference type="Proteomes" id="UP000815677">
    <property type="component" value="Unassembled WGS sequence"/>
</dbReference>
<dbReference type="InterPro" id="IPR032801">
    <property type="entry name" value="PXL2A/B/C"/>
</dbReference>
<evidence type="ECO:0000256" key="2">
    <source>
        <dbReference type="SAM" id="MobiDB-lite"/>
    </source>
</evidence>
<organism evidence="4 5">
    <name type="scientific">Mycena chlorophos</name>
    <name type="common">Agaric fungus</name>
    <name type="synonym">Agaricus chlorophos</name>
    <dbReference type="NCBI Taxonomy" id="658473"/>
    <lineage>
        <taxon>Eukaryota</taxon>
        <taxon>Fungi</taxon>
        <taxon>Dikarya</taxon>
        <taxon>Basidiomycota</taxon>
        <taxon>Agaricomycotina</taxon>
        <taxon>Agaricomycetes</taxon>
        <taxon>Agaricomycetidae</taxon>
        <taxon>Agaricales</taxon>
        <taxon>Marasmiineae</taxon>
        <taxon>Mycenaceae</taxon>
        <taxon>Mycena</taxon>
    </lineage>
</organism>
<dbReference type="InterPro" id="IPR021109">
    <property type="entry name" value="Peptidase_aspartic_dom_sf"/>
</dbReference>
<sequence length="999" mass="107801">MLSPPTPTMAADTSSPSTPTSDSLRFSLIKRKPAPTETSTLFPTDLAQDDAAGGILYDYGLPHIPSLSASFSAETEAFWKSLDTLGAEMESKSRPQLRMRSATTPGDRGRSHVSLPIPPIQRSRAYSLPSRRFSKLVRIPPPKLDSELLAAAATIHGRPVSDSGMVLPASPSSHKPPALVVTVSQPQTTTMKPPRAPKRTTRFGSSLQAHRYTISSPQQLDRQYSAASSASQVSLSSFPLPPASIPPVPPLPSPFQTASRSFILEVDPPLGSHFPAPASEPNLVAENMTRGRSPVESRGKAPVVAAPDLEGGDHVYFDFGAPKGDGFDQTRLPTAQELEEAAELPVISEFGVRVAFGRLFEERKTVVCFIRHFWCPLCQDYMFSISRNVSPQVLSSSEVDLVIISNGSWEMIKAYRRIFQTPFQVFTDPTHRVYNALGMTLQTLEKGPKGDYIRHGTASGIGMVVANAVKVGMPVWKQGGEISQLGGEFVMGPGLTCSWAHRMRYTRNHVPILKVLLAAGIDMRIPLMRQESSTGSSFLGVPKEREKEWMKKRSSLLKKIRSKKLERRGGVDYAMETASTATSFSSNSSPANSNRSSMISEMSVSTFASMGESSTPNMCSWDPAVEEAINVGLSQRDMDAIQEAEEEERVASMVSADSKSEHTDYDAVSEAESSATEPESPEGQALVVEVSFEPTMDKVSEESVGEGDDDDDSEQDVLDLCPDPMRDSWNSASTFGSGLDVVIQARNSTSPSPALKPSTKTTLSALWTFRFSVPFSDMLALGLLSLAGLAAAATSKTVQLQSRVPPKAATVQRRAQNPVTEPLRDFFLGTDLQWYGNITVGTPPQTLTVVFDTGSVSLEVASTLCGEACSNQVQFNASASSSYIPGDGQNYTIAFGTGVGVDPVIDNDYVLTITDIIDIVTIGDLNLGEGYFYLIVNQTSHFNIDPFSGIMGMSPESDFFDGFGLEDVFGMYLTPLAVGNAELTIGGIDTSKFTGIASI</sequence>
<dbReference type="PANTHER" id="PTHR28630:SF3">
    <property type="entry name" value="PEROXIREDOXIN-LIKE 2C"/>
    <property type="match status" value="1"/>
</dbReference>
<dbReference type="Pfam" id="PF00026">
    <property type="entry name" value="Asp"/>
    <property type="match status" value="1"/>
</dbReference>
<feature type="compositionally biased region" description="Low complexity" evidence="2">
    <location>
        <begin position="670"/>
        <end position="682"/>
    </location>
</feature>
<feature type="region of interest" description="Disordered" evidence="2">
    <location>
        <begin position="90"/>
        <end position="116"/>
    </location>
</feature>
<feature type="compositionally biased region" description="Low complexity" evidence="2">
    <location>
        <begin position="8"/>
        <end position="23"/>
    </location>
</feature>
<evidence type="ECO:0000313" key="4">
    <source>
        <dbReference type="EMBL" id="GAT45458.1"/>
    </source>
</evidence>
<reference evidence="4" key="1">
    <citation type="submission" date="2014-09" db="EMBL/GenBank/DDBJ databases">
        <title>Genome sequence of the luminous mushroom Mycena chlorophos for searching fungal bioluminescence genes.</title>
        <authorList>
            <person name="Tanaka Y."/>
            <person name="Kasuga D."/>
            <person name="Oba Y."/>
            <person name="Hase S."/>
            <person name="Sato K."/>
            <person name="Oba Y."/>
            <person name="Sakakibara Y."/>
        </authorList>
    </citation>
    <scope>NUCLEOTIDE SEQUENCE</scope>
</reference>
<evidence type="ECO:0000256" key="1">
    <source>
        <dbReference type="ARBA" id="ARBA00007447"/>
    </source>
</evidence>
<feature type="domain" description="Peptidase A1" evidence="3">
    <location>
        <begin position="834"/>
        <end position="999"/>
    </location>
</feature>
<dbReference type="InterPro" id="IPR001461">
    <property type="entry name" value="Aspartic_peptidase_A1"/>
</dbReference>
<evidence type="ECO:0000313" key="5">
    <source>
        <dbReference type="Proteomes" id="UP000815677"/>
    </source>
</evidence>
<feature type="compositionally biased region" description="Acidic residues" evidence="2">
    <location>
        <begin position="703"/>
        <end position="717"/>
    </location>
</feature>
<keyword evidence="5" id="KW-1185">Reference proteome</keyword>
<feature type="region of interest" description="Disordered" evidence="2">
    <location>
        <begin position="1"/>
        <end position="24"/>
    </location>
</feature>
<accession>A0ABQ0L2R4</accession>
<name>A0ABQ0L2R4_MYCCL</name>
<dbReference type="SUPFAM" id="SSF50630">
    <property type="entry name" value="Acid proteases"/>
    <property type="match status" value="1"/>
</dbReference>
<proteinExistence type="inferred from homology"/>
<dbReference type="Gene3D" id="3.40.30.10">
    <property type="entry name" value="Glutaredoxin"/>
    <property type="match status" value="1"/>
</dbReference>
<protein>
    <recommendedName>
        <fullName evidence="3">Peptidase A1 domain-containing protein</fullName>
    </recommendedName>
</protein>
<dbReference type="CDD" id="cd05471">
    <property type="entry name" value="pepsin_like"/>
    <property type="match status" value="1"/>
</dbReference>
<feature type="region of interest" description="Disordered" evidence="2">
    <location>
        <begin position="697"/>
        <end position="719"/>
    </location>
</feature>
<dbReference type="InterPro" id="IPR036249">
    <property type="entry name" value="Thioredoxin-like_sf"/>
</dbReference>
<dbReference type="EMBL" id="DF841344">
    <property type="protein sequence ID" value="GAT45458.1"/>
    <property type="molecule type" value="Genomic_DNA"/>
</dbReference>